<dbReference type="AlphaFoldDB" id="A0AA87ZNA4"/>
<organism evidence="2 3">
    <name type="scientific">Ficus carica</name>
    <name type="common">Common fig</name>
    <dbReference type="NCBI Taxonomy" id="3494"/>
    <lineage>
        <taxon>Eukaryota</taxon>
        <taxon>Viridiplantae</taxon>
        <taxon>Streptophyta</taxon>
        <taxon>Embryophyta</taxon>
        <taxon>Tracheophyta</taxon>
        <taxon>Spermatophyta</taxon>
        <taxon>Magnoliopsida</taxon>
        <taxon>eudicotyledons</taxon>
        <taxon>Gunneridae</taxon>
        <taxon>Pentapetalae</taxon>
        <taxon>rosids</taxon>
        <taxon>fabids</taxon>
        <taxon>Rosales</taxon>
        <taxon>Moraceae</taxon>
        <taxon>Ficeae</taxon>
        <taxon>Ficus</taxon>
    </lineage>
</organism>
<name>A0AA87ZNA4_FICCA</name>
<keyword evidence="3" id="KW-1185">Reference proteome</keyword>
<evidence type="ECO:0000313" key="2">
    <source>
        <dbReference type="EMBL" id="GMN29656.1"/>
    </source>
</evidence>
<protein>
    <submittedName>
        <fullName evidence="2">Uncharacterized protein</fullName>
    </submittedName>
</protein>
<comment type="caution">
    <text evidence="2">The sequence shown here is derived from an EMBL/GenBank/DDBJ whole genome shotgun (WGS) entry which is preliminary data.</text>
</comment>
<evidence type="ECO:0000256" key="1">
    <source>
        <dbReference type="SAM" id="MobiDB-lite"/>
    </source>
</evidence>
<reference evidence="2" key="1">
    <citation type="submission" date="2023-07" db="EMBL/GenBank/DDBJ databases">
        <title>draft genome sequence of fig (Ficus carica).</title>
        <authorList>
            <person name="Takahashi T."/>
            <person name="Nishimura K."/>
        </authorList>
    </citation>
    <scope>NUCLEOTIDE SEQUENCE</scope>
</reference>
<gene>
    <name evidence="2" type="ORF">TIFTF001_041343</name>
</gene>
<dbReference type="Proteomes" id="UP001187192">
    <property type="component" value="Unassembled WGS sequence"/>
</dbReference>
<dbReference type="EMBL" id="BTGU01001807">
    <property type="protein sequence ID" value="GMN29656.1"/>
    <property type="molecule type" value="Genomic_DNA"/>
</dbReference>
<sequence>MDEDRDAATAFFELRPLLFDGTQRTGDQAIHRGPWVDFRARIIARYGPPPDEGANAPVAPEWRAMHILRKGLPPEVKYFVLAPVVRVSLEDMIDAIMDAEIIAHMVQIADPEDVYHVDPVDDAGISEPLFEGVPTVPEDPIPVVPLQEIPPHKAEAGLEDDMDPDDDPLVILIESDDEEQEIWEEEWVEFEDIEDEEIEDLEEQEEDPEEIPFDDEDRDVFSDATTE</sequence>
<feature type="region of interest" description="Disordered" evidence="1">
    <location>
        <begin position="191"/>
        <end position="227"/>
    </location>
</feature>
<proteinExistence type="predicted"/>
<accession>A0AA87ZNA4</accession>
<feature type="compositionally biased region" description="Acidic residues" evidence="1">
    <location>
        <begin position="191"/>
        <end position="218"/>
    </location>
</feature>
<evidence type="ECO:0000313" key="3">
    <source>
        <dbReference type="Proteomes" id="UP001187192"/>
    </source>
</evidence>